<name>A0A1I8F7T1_9PLAT</name>
<dbReference type="AlphaFoldDB" id="A0A1I8F7T1"/>
<accession>A0A1I8F7T1</accession>
<evidence type="ECO:0000313" key="2">
    <source>
        <dbReference type="WBParaSite" id="maker-unitig_23785-snap-gene-0.1-mRNA-1"/>
    </source>
</evidence>
<organism evidence="1 2">
    <name type="scientific">Macrostomum lignano</name>
    <dbReference type="NCBI Taxonomy" id="282301"/>
    <lineage>
        <taxon>Eukaryota</taxon>
        <taxon>Metazoa</taxon>
        <taxon>Spiralia</taxon>
        <taxon>Lophotrochozoa</taxon>
        <taxon>Platyhelminthes</taxon>
        <taxon>Rhabditophora</taxon>
        <taxon>Macrostomorpha</taxon>
        <taxon>Macrostomida</taxon>
        <taxon>Macrostomidae</taxon>
        <taxon>Macrostomum</taxon>
    </lineage>
</organism>
<evidence type="ECO:0000313" key="1">
    <source>
        <dbReference type="Proteomes" id="UP000095280"/>
    </source>
</evidence>
<sequence>MISILYSNFAEGNWTIVTGKASCQFADPCLVHTPVQMYDYSLGHPFFHGHDNYDQLRCAFAKAGHRRDCSLHQEVPDGIGTARFNDILRQAQQEGGAASSIPQNQHLSQRRAPSTFLDRLLRYDHAEPASPPGRPLETSLLQREAELAFSIVRLPAAACRQENFLRSRHLTARPVRWATWHRRADSAGVLMQMWRSEIRDEIAGGVASLPVGLFASAGLRLRGRKKFAGLSVGAQPFIELALASAADRGSVDKILSRANF</sequence>
<protein>
    <submittedName>
        <fullName evidence="2">Exostosin domain-containing protein</fullName>
    </submittedName>
</protein>
<proteinExistence type="predicted"/>
<keyword evidence="1" id="KW-1185">Reference proteome</keyword>
<reference evidence="2" key="1">
    <citation type="submission" date="2016-11" db="UniProtKB">
        <authorList>
            <consortium name="WormBaseParasite"/>
        </authorList>
    </citation>
    <scope>IDENTIFICATION</scope>
</reference>
<dbReference type="Proteomes" id="UP000095280">
    <property type="component" value="Unplaced"/>
</dbReference>
<dbReference type="WBParaSite" id="maker-unitig_23785-snap-gene-0.1-mRNA-1">
    <property type="protein sequence ID" value="maker-unitig_23785-snap-gene-0.1-mRNA-1"/>
    <property type="gene ID" value="maker-unitig_23785-snap-gene-0.1"/>
</dbReference>